<feature type="binding site" evidence="1">
    <location>
        <position position="31"/>
    </location>
    <ligand>
        <name>ATP</name>
        <dbReference type="ChEBI" id="CHEBI:30616"/>
    </ligand>
</feature>
<protein>
    <recommendedName>
        <fullName evidence="4">Protein kinase domain-containing protein</fullName>
    </recommendedName>
</protein>
<dbReference type="Gene3D" id="3.30.200.20">
    <property type="entry name" value="Phosphorylase Kinase, domain 1"/>
    <property type="match status" value="1"/>
</dbReference>
<dbReference type="InterPro" id="IPR017441">
    <property type="entry name" value="Protein_kinase_ATP_BS"/>
</dbReference>
<proteinExistence type="predicted"/>
<evidence type="ECO:0008006" key="4">
    <source>
        <dbReference type="Google" id="ProtNLM"/>
    </source>
</evidence>
<evidence type="ECO:0000313" key="2">
    <source>
        <dbReference type="EMBL" id="MDC8015733.1"/>
    </source>
</evidence>
<dbReference type="RefSeq" id="WP_263541281.1">
    <property type="nucleotide sequence ID" value="NZ_JAOVZO020000020.1"/>
</dbReference>
<reference evidence="2" key="1">
    <citation type="submission" date="2023-02" db="EMBL/GenBank/DDBJ databases">
        <title>Tahibacter soli sp. nov. isolated from soil.</title>
        <authorList>
            <person name="Baek J.H."/>
            <person name="Lee J.K."/>
            <person name="Choi D.G."/>
            <person name="Jeon C.O."/>
        </authorList>
    </citation>
    <scope>NUCLEOTIDE SEQUENCE</scope>
    <source>
        <strain evidence="2">BL</strain>
    </source>
</reference>
<evidence type="ECO:0000256" key="1">
    <source>
        <dbReference type="PROSITE-ProRule" id="PRU10141"/>
    </source>
</evidence>
<dbReference type="InterPro" id="IPR011009">
    <property type="entry name" value="Kinase-like_dom_sf"/>
</dbReference>
<keyword evidence="1" id="KW-0067">ATP-binding</keyword>
<gene>
    <name evidence="2" type="ORF">OD750_024665</name>
</gene>
<evidence type="ECO:0000313" key="3">
    <source>
        <dbReference type="Proteomes" id="UP001139971"/>
    </source>
</evidence>
<dbReference type="SUPFAM" id="SSF56112">
    <property type="entry name" value="Protein kinase-like (PK-like)"/>
    <property type="match status" value="1"/>
</dbReference>
<dbReference type="PROSITE" id="PS00107">
    <property type="entry name" value="PROTEIN_KINASE_ATP"/>
    <property type="match status" value="1"/>
</dbReference>
<dbReference type="AlphaFoldDB" id="A0A9X4BKH3"/>
<dbReference type="Proteomes" id="UP001139971">
    <property type="component" value="Unassembled WGS sequence"/>
</dbReference>
<dbReference type="GO" id="GO:0005524">
    <property type="term" value="F:ATP binding"/>
    <property type="evidence" value="ECO:0007669"/>
    <property type="project" value="UniProtKB-UniRule"/>
</dbReference>
<organism evidence="2 3">
    <name type="scientific">Tahibacter soli</name>
    <dbReference type="NCBI Taxonomy" id="2983605"/>
    <lineage>
        <taxon>Bacteria</taxon>
        <taxon>Pseudomonadati</taxon>
        <taxon>Pseudomonadota</taxon>
        <taxon>Gammaproteobacteria</taxon>
        <taxon>Lysobacterales</taxon>
        <taxon>Rhodanobacteraceae</taxon>
        <taxon>Tahibacter</taxon>
    </lineage>
</organism>
<dbReference type="EMBL" id="JAOVZO020000020">
    <property type="protein sequence ID" value="MDC8015733.1"/>
    <property type="molecule type" value="Genomic_DNA"/>
</dbReference>
<name>A0A9X4BKH3_9GAMM</name>
<sequence>MLVRPLGTGGMGEVWLAERDDGKVEQRVAIKFLRVSRTRFAE</sequence>
<keyword evidence="3" id="KW-1185">Reference proteome</keyword>
<keyword evidence="1" id="KW-0547">Nucleotide-binding</keyword>
<comment type="caution">
    <text evidence="2">The sequence shown here is derived from an EMBL/GenBank/DDBJ whole genome shotgun (WGS) entry which is preliminary data.</text>
</comment>
<accession>A0A9X4BKH3</accession>